<dbReference type="STRING" id="1121014.N788_00885"/>
<dbReference type="RefSeq" id="WP_034220041.1">
    <property type="nucleotide sequence ID" value="NZ_AVCJ01000001.1"/>
</dbReference>
<name>A0A087MLK4_9GAMM</name>
<sequence>MPLIPACMEACLFVVAAVATPSDPGLRYTEQRETYAVQGINRRELRTALRRAQAEAGTMGDGSVARTSQDLSMRYELEPVEGGCRLKDLAVSLDVTIHLPEWVPEGAVRKDLMDDWNRMRDALERHEEGHRDIALESARYLLAGLRDLGLQADCQSLRREAQKVFFRAQLRYSVRDGAYEHRTQHGIAQGAVL</sequence>
<comment type="caution">
    <text evidence="1">The sequence shown here is derived from an EMBL/GenBank/DDBJ whole genome shotgun (WGS) entry which is preliminary data.</text>
</comment>
<gene>
    <name evidence="1" type="ORF">N788_00885</name>
</gene>
<dbReference type="PATRIC" id="fig|1121014.3.peg.171"/>
<dbReference type="OrthoDB" id="532520at2"/>
<dbReference type="InterPro" id="IPR010321">
    <property type="entry name" value="DUF922"/>
</dbReference>
<protein>
    <recommendedName>
        <fullName evidence="3">DUF922 domain-containing protein</fullName>
    </recommendedName>
</protein>
<reference evidence="2" key="1">
    <citation type="submission" date="2013-08" db="EMBL/GenBank/DDBJ databases">
        <title>Genome sequencing of Arenimonas donghaensis.</title>
        <authorList>
            <person name="Chen F."/>
            <person name="Wang G."/>
        </authorList>
    </citation>
    <scope>NUCLEOTIDE SEQUENCE [LARGE SCALE GENOMIC DNA]</scope>
    <source>
        <strain evidence="2">HO3-R19</strain>
    </source>
</reference>
<proteinExistence type="predicted"/>
<keyword evidence="2" id="KW-1185">Reference proteome</keyword>
<dbReference type="EMBL" id="AVCJ01000001">
    <property type="protein sequence ID" value="KFL37757.1"/>
    <property type="molecule type" value="Genomic_DNA"/>
</dbReference>
<reference evidence="1 2" key="2">
    <citation type="journal article" date="2015" name="Stand. Genomic Sci.">
        <title>High quality draft genomic sequence of Arenimonas donghaensis DSM 18148(T).</title>
        <authorList>
            <person name="Chen F."/>
            <person name="Wang H."/>
            <person name="Cao Y."/>
            <person name="Li X."/>
            <person name="Wang G."/>
        </authorList>
    </citation>
    <scope>NUCLEOTIDE SEQUENCE [LARGE SCALE GENOMIC DNA]</scope>
    <source>
        <strain evidence="1 2">HO3-R19</strain>
    </source>
</reference>
<organism evidence="1 2">
    <name type="scientific">Arenimonas donghaensis DSM 18148 = HO3-R19</name>
    <dbReference type="NCBI Taxonomy" id="1121014"/>
    <lineage>
        <taxon>Bacteria</taxon>
        <taxon>Pseudomonadati</taxon>
        <taxon>Pseudomonadota</taxon>
        <taxon>Gammaproteobacteria</taxon>
        <taxon>Lysobacterales</taxon>
        <taxon>Lysobacteraceae</taxon>
        <taxon>Arenimonas</taxon>
    </lineage>
</organism>
<evidence type="ECO:0008006" key="3">
    <source>
        <dbReference type="Google" id="ProtNLM"/>
    </source>
</evidence>
<evidence type="ECO:0000313" key="1">
    <source>
        <dbReference type="EMBL" id="KFL37757.1"/>
    </source>
</evidence>
<dbReference type="Pfam" id="PF06037">
    <property type="entry name" value="DUF922"/>
    <property type="match status" value="1"/>
</dbReference>
<dbReference type="AlphaFoldDB" id="A0A087MLK4"/>
<dbReference type="Proteomes" id="UP000029085">
    <property type="component" value="Unassembled WGS sequence"/>
</dbReference>
<evidence type="ECO:0000313" key="2">
    <source>
        <dbReference type="Proteomes" id="UP000029085"/>
    </source>
</evidence>
<accession>A0A087MLK4</accession>